<evidence type="ECO:0000313" key="3">
    <source>
        <dbReference type="RefSeq" id="XP_033313461.1"/>
    </source>
</evidence>
<dbReference type="Proteomes" id="UP000515164">
    <property type="component" value="Unplaced"/>
</dbReference>
<dbReference type="AlphaFoldDB" id="A0A6P8MI65"/>
<evidence type="ECO:0000313" key="2">
    <source>
        <dbReference type="Proteomes" id="UP000515164"/>
    </source>
</evidence>
<feature type="chain" id="PRO_5028235017" evidence="1">
    <location>
        <begin position="24"/>
        <end position="103"/>
    </location>
</feature>
<proteinExistence type="predicted"/>
<gene>
    <name evidence="3" type="primary">LOC117212632</name>
</gene>
<keyword evidence="1" id="KW-0732">Signal</keyword>
<sequence length="103" mass="11512">MFTSGIAITLLYIACVLVHCTHQNNNAVSNGAFIRKCRFDNVDGINDHQSRCNFKNTLTITLHDMLGNGNVSGTRPVVWPVSEANLLSSFQCFRLTRTRVNIQ</sequence>
<protein>
    <submittedName>
        <fullName evidence="3">Uncharacterized protein LOC117212632</fullName>
    </submittedName>
</protein>
<feature type="signal peptide" evidence="1">
    <location>
        <begin position="1"/>
        <end position="23"/>
    </location>
</feature>
<name>A0A6P8MI65_9HYME</name>
<dbReference type="GeneID" id="117212632"/>
<accession>A0A6P8MI65</accession>
<dbReference type="KEGG" id="bbif:117212632"/>
<reference evidence="3" key="1">
    <citation type="submission" date="2025-08" db="UniProtKB">
        <authorList>
            <consortium name="RefSeq"/>
        </authorList>
    </citation>
    <scope>IDENTIFICATION</scope>
    <source>
        <tissue evidence="3">Muscle</tissue>
    </source>
</reference>
<organism evidence="2 3">
    <name type="scientific">Bombus bifarius</name>
    <dbReference type="NCBI Taxonomy" id="103933"/>
    <lineage>
        <taxon>Eukaryota</taxon>
        <taxon>Metazoa</taxon>
        <taxon>Ecdysozoa</taxon>
        <taxon>Arthropoda</taxon>
        <taxon>Hexapoda</taxon>
        <taxon>Insecta</taxon>
        <taxon>Pterygota</taxon>
        <taxon>Neoptera</taxon>
        <taxon>Endopterygota</taxon>
        <taxon>Hymenoptera</taxon>
        <taxon>Apocrita</taxon>
        <taxon>Aculeata</taxon>
        <taxon>Apoidea</taxon>
        <taxon>Anthophila</taxon>
        <taxon>Apidae</taxon>
        <taxon>Bombus</taxon>
        <taxon>Pyrobombus</taxon>
    </lineage>
</organism>
<keyword evidence="2" id="KW-1185">Reference proteome</keyword>
<evidence type="ECO:0000256" key="1">
    <source>
        <dbReference type="SAM" id="SignalP"/>
    </source>
</evidence>
<dbReference type="RefSeq" id="XP_033313461.1">
    <property type="nucleotide sequence ID" value="XM_033457570.1"/>
</dbReference>